<accession>A0A7Y6I5E4</accession>
<name>A0A7Y6I5E4_9ACTN</name>
<evidence type="ECO:0000256" key="4">
    <source>
        <dbReference type="ARBA" id="ARBA00022898"/>
    </source>
</evidence>
<dbReference type="Pfam" id="PF00202">
    <property type="entry name" value="Aminotran_3"/>
    <property type="match status" value="1"/>
</dbReference>
<dbReference type="InterPro" id="IPR005814">
    <property type="entry name" value="Aminotrans_3"/>
</dbReference>
<reference evidence="5 6" key="1">
    <citation type="submission" date="2020-06" db="EMBL/GenBank/DDBJ databases">
        <title>Nonomuraea sp. SMC257, a novel actinomycete isolated from soil.</title>
        <authorList>
            <person name="Chanama M."/>
        </authorList>
    </citation>
    <scope>NUCLEOTIDE SEQUENCE [LARGE SCALE GENOMIC DNA]</scope>
    <source>
        <strain evidence="5 6">SMC257</strain>
    </source>
</reference>
<evidence type="ECO:0000313" key="6">
    <source>
        <dbReference type="Proteomes" id="UP000586042"/>
    </source>
</evidence>
<dbReference type="SUPFAM" id="SSF53383">
    <property type="entry name" value="PLP-dependent transferases"/>
    <property type="match status" value="2"/>
</dbReference>
<keyword evidence="6" id="KW-1185">Reference proteome</keyword>
<dbReference type="InterPro" id="IPR015421">
    <property type="entry name" value="PyrdxlP-dep_Trfase_major"/>
</dbReference>
<dbReference type="PANTHER" id="PTHR11986">
    <property type="entry name" value="AMINOTRANSFERASE CLASS III"/>
    <property type="match status" value="1"/>
</dbReference>
<dbReference type="EMBL" id="JABWGN010000004">
    <property type="protein sequence ID" value="NUW31874.1"/>
    <property type="molecule type" value="Genomic_DNA"/>
</dbReference>
<evidence type="ECO:0000256" key="2">
    <source>
        <dbReference type="ARBA" id="ARBA00022576"/>
    </source>
</evidence>
<dbReference type="InterPro" id="IPR015422">
    <property type="entry name" value="PyrdxlP-dep_Trfase_small"/>
</dbReference>
<gene>
    <name evidence="5" type="ORF">HTZ77_10600</name>
</gene>
<sequence>MAPSVFRGADSGTLKAVADFNQLKRPNMILTNAFMNAEQAKLAYLLDRLAGPGRFFSFFANSTLEALAGAIKLARHASVRRGRADGGRVLFLEDTPRYAPFFDPVGTGPERALVPGVHVVTDAAAALTLLERREWAALIVVRGHSGEEEERARAELLRRAARRGALRIVCTTELDLWDPALFTGPAADVHVFGENLTGRQVPFGCFLMSEPTYEVWNNAHDSLAHTSTFGGNGLCLSIVLDALRRHGHVDAEAAARLDRIDLSMRERIDTYRDHVNPFVAQGMEMSGFALEVVEADGARLTLGDGTVVLDCAGGGGVSLRGHNPPDLMDGVLAGHEPGADHFAALEALLARLTSFPHAFPAVSGASAVDVAVSLGLMAAAPRTRVVTFTGNFSGKTLISLNLSKYGQQHTESDREAFRPYYFDLVYVDPFAPGAAARFEEEVRGGTVALVWLEVIQGMMCRPLPGDLLAAVARLKDEHGYLIGVDEVLTGGWRTGIGFLAHRDVIPDADVISLAKPLSDTTLPMGAALVTGEVLRRAAERDAGHVERLRHHYRNALSAHVAVHALERALDPAAQEERDRCRQILEEGLAEVAARSRLFDRVAGTGGLLRLVLRRRWFPFGMRSQLGQLLEAGLSAMILRDCGLLVMQLRFFPRVMAREDEVRRIVDALRRGTRRYTPLTVYRFVAGQVVSFAAAQIAHGVKQRLRSRGEGRGRRAEPGRR</sequence>
<keyword evidence="2 5" id="KW-0032">Aminotransferase</keyword>
<evidence type="ECO:0000313" key="5">
    <source>
        <dbReference type="EMBL" id="NUW31874.1"/>
    </source>
</evidence>
<dbReference type="AlphaFoldDB" id="A0A7Y6I5E4"/>
<dbReference type="GO" id="GO:0042802">
    <property type="term" value="F:identical protein binding"/>
    <property type="evidence" value="ECO:0007669"/>
    <property type="project" value="TreeGrafter"/>
</dbReference>
<dbReference type="RefSeq" id="WP_175589337.1">
    <property type="nucleotide sequence ID" value="NZ_JABWGN010000004.1"/>
</dbReference>
<dbReference type="InterPro" id="IPR015424">
    <property type="entry name" value="PyrdxlP-dep_Trfase"/>
</dbReference>
<keyword evidence="4" id="KW-0663">Pyridoxal phosphate</keyword>
<dbReference type="Gene3D" id="3.40.640.10">
    <property type="entry name" value="Type I PLP-dependent aspartate aminotransferase-like (Major domain)"/>
    <property type="match status" value="2"/>
</dbReference>
<protein>
    <submittedName>
        <fullName evidence="5">Aminotransferase class III-fold pyridoxal phosphate-dependent enzyme</fullName>
    </submittedName>
</protein>
<dbReference type="Gene3D" id="3.90.1150.10">
    <property type="entry name" value="Aspartate Aminotransferase, domain 1"/>
    <property type="match status" value="1"/>
</dbReference>
<comment type="caution">
    <text evidence="5">The sequence shown here is derived from an EMBL/GenBank/DDBJ whole genome shotgun (WGS) entry which is preliminary data.</text>
</comment>
<organism evidence="5 6">
    <name type="scientific">Nonomuraea montanisoli</name>
    <dbReference type="NCBI Taxonomy" id="2741721"/>
    <lineage>
        <taxon>Bacteria</taxon>
        <taxon>Bacillati</taxon>
        <taxon>Actinomycetota</taxon>
        <taxon>Actinomycetes</taxon>
        <taxon>Streptosporangiales</taxon>
        <taxon>Streptosporangiaceae</taxon>
        <taxon>Nonomuraea</taxon>
    </lineage>
</organism>
<dbReference type="InterPro" id="IPR050103">
    <property type="entry name" value="Class-III_PLP-dep_AT"/>
</dbReference>
<dbReference type="Proteomes" id="UP000586042">
    <property type="component" value="Unassembled WGS sequence"/>
</dbReference>
<dbReference type="GO" id="GO:0008483">
    <property type="term" value="F:transaminase activity"/>
    <property type="evidence" value="ECO:0007669"/>
    <property type="project" value="UniProtKB-KW"/>
</dbReference>
<evidence type="ECO:0000256" key="3">
    <source>
        <dbReference type="ARBA" id="ARBA00022679"/>
    </source>
</evidence>
<comment type="cofactor">
    <cofactor evidence="1">
        <name>pyridoxal 5'-phosphate</name>
        <dbReference type="ChEBI" id="CHEBI:597326"/>
    </cofactor>
</comment>
<dbReference type="GO" id="GO:0030170">
    <property type="term" value="F:pyridoxal phosphate binding"/>
    <property type="evidence" value="ECO:0007669"/>
    <property type="project" value="InterPro"/>
</dbReference>
<evidence type="ECO:0000256" key="1">
    <source>
        <dbReference type="ARBA" id="ARBA00001933"/>
    </source>
</evidence>
<dbReference type="PANTHER" id="PTHR11986:SF79">
    <property type="entry name" value="ACETYLORNITHINE AMINOTRANSFERASE, MITOCHONDRIAL"/>
    <property type="match status" value="1"/>
</dbReference>
<proteinExistence type="predicted"/>
<keyword evidence="3 5" id="KW-0808">Transferase</keyword>